<reference evidence="1" key="1">
    <citation type="submission" date="2020-04" db="EMBL/GenBank/DDBJ databases">
        <authorList>
            <person name="Chiriac C."/>
            <person name="Salcher M."/>
            <person name="Ghai R."/>
            <person name="Kavagutti S V."/>
        </authorList>
    </citation>
    <scope>NUCLEOTIDE SEQUENCE</scope>
</reference>
<feature type="non-terminal residue" evidence="1">
    <location>
        <position position="1"/>
    </location>
</feature>
<protein>
    <submittedName>
        <fullName evidence="1">Uncharacterized protein</fullName>
    </submittedName>
</protein>
<gene>
    <name evidence="1" type="ORF">UFOVP14_1</name>
</gene>
<sequence>VIDNCFGVHAFNLDYQISLDEAREDAFELVKAILRKA</sequence>
<dbReference type="EMBL" id="LR796151">
    <property type="protein sequence ID" value="CAB4121484.1"/>
    <property type="molecule type" value="Genomic_DNA"/>
</dbReference>
<accession>A0A6J5KHF1</accession>
<evidence type="ECO:0000313" key="1">
    <source>
        <dbReference type="EMBL" id="CAB4121484.1"/>
    </source>
</evidence>
<proteinExistence type="predicted"/>
<organism evidence="1">
    <name type="scientific">uncultured Caudovirales phage</name>
    <dbReference type="NCBI Taxonomy" id="2100421"/>
    <lineage>
        <taxon>Viruses</taxon>
        <taxon>Duplodnaviria</taxon>
        <taxon>Heunggongvirae</taxon>
        <taxon>Uroviricota</taxon>
        <taxon>Caudoviricetes</taxon>
        <taxon>Peduoviridae</taxon>
        <taxon>Maltschvirus</taxon>
        <taxon>Maltschvirus maltsch</taxon>
    </lineage>
</organism>
<name>A0A6J5KHF1_9CAUD</name>